<dbReference type="OrthoDB" id="27140at2759"/>
<protein>
    <recommendedName>
        <fullName evidence="1">Rab-GAP TBC domain-containing protein</fullName>
    </recommendedName>
</protein>
<dbReference type="Gene3D" id="1.10.8.270">
    <property type="entry name" value="putative rabgap domain of human tbc1 domain family member 14 like domains"/>
    <property type="match status" value="1"/>
</dbReference>
<dbReference type="Proteomes" id="UP000449547">
    <property type="component" value="Unassembled WGS sequence"/>
</dbReference>
<proteinExistence type="predicted"/>
<gene>
    <name evidence="2" type="ORF">DIURU_000948</name>
</gene>
<evidence type="ECO:0000259" key="1">
    <source>
        <dbReference type="PROSITE" id="PS50086"/>
    </source>
</evidence>
<sequence>MKAEDIIATVLLSLDSCKGNVAQFKQMVLRSEYSPMRGNFSRTLVWKVCLITDSLDIKTWESKLGDTRVVWHELSTRADLVVPWHRLPSDSTFYIDKFRTPVKRNPSTMKMGKTNLTRVSCDSDPLSLSRSPSPGPKLRFSDEDVDLLSTIIVDIDRLFPGVPFFNSEGSIKYKRMLIHLLYVWSKCNSNVGYKQGFHEVMGLILVNLYRESVEVPLDKVTGNDRKILSMYNRKYLAHDVFTCFNRFVVEGGIIGSYYESEPALWQAIDKFNVQLMKVDQVIHYHLISKLKLESQLWIIRFFRLLLLREVGELATASSVWDRMIAAKSLGASLPDLINFMVISLLIQVKTQLVVGDFSESLSLLLHYPIEQRTSPPHSRYEFVHNLISDGYTLYQVRDDDLALYETGNKLNAKHNPDLKITMSYGSSSPKNDQLQFEKTRLEMRLKKKAQAMTKPQ</sequence>
<name>A0A642UWJ7_DIURU</name>
<dbReference type="RefSeq" id="XP_034014301.1">
    <property type="nucleotide sequence ID" value="XM_034159252.1"/>
</dbReference>
<dbReference type="InterPro" id="IPR035969">
    <property type="entry name" value="Rab-GAP_TBC_sf"/>
</dbReference>
<dbReference type="GO" id="GO:0006886">
    <property type="term" value="P:intracellular protein transport"/>
    <property type="evidence" value="ECO:0007669"/>
    <property type="project" value="TreeGrafter"/>
</dbReference>
<dbReference type="GeneID" id="54779601"/>
<feature type="domain" description="Rab-GAP TBC" evidence="1">
    <location>
        <begin position="36"/>
        <end position="327"/>
    </location>
</feature>
<dbReference type="AlphaFoldDB" id="A0A642UWJ7"/>
<evidence type="ECO:0000313" key="3">
    <source>
        <dbReference type="Proteomes" id="UP000449547"/>
    </source>
</evidence>
<evidence type="ECO:0000313" key="2">
    <source>
        <dbReference type="EMBL" id="KAA8906787.1"/>
    </source>
</evidence>
<dbReference type="GO" id="GO:0005096">
    <property type="term" value="F:GTPase activator activity"/>
    <property type="evidence" value="ECO:0007669"/>
    <property type="project" value="TreeGrafter"/>
</dbReference>
<dbReference type="PANTHER" id="PTHR22957">
    <property type="entry name" value="TBC1 DOMAIN FAMILY MEMBER GTPASE-ACTIVATING PROTEIN"/>
    <property type="match status" value="1"/>
</dbReference>
<comment type="caution">
    <text evidence="2">The sequence shown here is derived from an EMBL/GenBank/DDBJ whole genome shotgun (WGS) entry which is preliminary data.</text>
</comment>
<dbReference type="SUPFAM" id="SSF47923">
    <property type="entry name" value="Ypt/Rab-GAP domain of gyp1p"/>
    <property type="match status" value="2"/>
</dbReference>
<dbReference type="Gene3D" id="1.10.472.80">
    <property type="entry name" value="Ypt/Rab-GAP domain of gyp1p, domain 3"/>
    <property type="match status" value="1"/>
</dbReference>
<reference evidence="2 3" key="1">
    <citation type="submission" date="2019-07" db="EMBL/GenBank/DDBJ databases">
        <title>Genome assembly of two rare yeast pathogens: Diutina rugosa and Trichomonascus ciferrii.</title>
        <authorList>
            <person name="Mixao V."/>
            <person name="Saus E."/>
            <person name="Hansen A."/>
            <person name="Lass-Flor C."/>
            <person name="Gabaldon T."/>
        </authorList>
    </citation>
    <scope>NUCLEOTIDE SEQUENCE [LARGE SCALE GENOMIC DNA]</scope>
    <source>
        <strain evidence="2 3">CBS 613</strain>
    </source>
</reference>
<dbReference type="SMART" id="SM00164">
    <property type="entry name" value="TBC"/>
    <property type="match status" value="1"/>
</dbReference>
<keyword evidence="3" id="KW-1185">Reference proteome</keyword>
<dbReference type="Pfam" id="PF00566">
    <property type="entry name" value="RabGAP-TBC"/>
    <property type="match status" value="1"/>
</dbReference>
<dbReference type="PROSITE" id="PS50086">
    <property type="entry name" value="TBC_RABGAP"/>
    <property type="match status" value="1"/>
</dbReference>
<dbReference type="InterPro" id="IPR000195">
    <property type="entry name" value="Rab-GAP-TBC_dom"/>
</dbReference>
<dbReference type="OMA" id="WIIRYLR"/>
<dbReference type="EMBL" id="SWFT01000031">
    <property type="protein sequence ID" value="KAA8906787.1"/>
    <property type="molecule type" value="Genomic_DNA"/>
</dbReference>
<dbReference type="VEuPathDB" id="FungiDB:DIURU_000948"/>
<accession>A0A642UWJ7</accession>
<organism evidence="2 3">
    <name type="scientific">Diutina rugosa</name>
    <name type="common">Yeast</name>
    <name type="synonym">Candida rugosa</name>
    <dbReference type="NCBI Taxonomy" id="5481"/>
    <lineage>
        <taxon>Eukaryota</taxon>
        <taxon>Fungi</taxon>
        <taxon>Dikarya</taxon>
        <taxon>Ascomycota</taxon>
        <taxon>Saccharomycotina</taxon>
        <taxon>Pichiomycetes</taxon>
        <taxon>Debaryomycetaceae</taxon>
        <taxon>Diutina</taxon>
    </lineage>
</organism>
<dbReference type="PANTHER" id="PTHR22957:SF27">
    <property type="entry name" value="TBC1 DOMAIN FAMILY MEMBER 13"/>
    <property type="match status" value="1"/>
</dbReference>